<proteinExistence type="predicted"/>
<dbReference type="EMBL" id="CATOUU010000778">
    <property type="protein sequence ID" value="CAI9947627.1"/>
    <property type="molecule type" value="Genomic_DNA"/>
</dbReference>
<evidence type="ECO:0000313" key="6">
    <source>
        <dbReference type="EMBL" id="CAL6070639.1"/>
    </source>
</evidence>
<dbReference type="EMBL" id="CAXDID020000285">
    <property type="protein sequence ID" value="CAL6070639.1"/>
    <property type="molecule type" value="Genomic_DNA"/>
</dbReference>
<keyword evidence="1" id="KW-1133">Transmembrane helix</keyword>
<dbReference type="EMBL" id="CATOUU010000655">
    <property type="protein sequence ID" value="CAI9938470.1"/>
    <property type="molecule type" value="Genomic_DNA"/>
</dbReference>
<evidence type="ECO:0000256" key="1">
    <source>
        <dbReference type="SAM" id="Phobius"/>
    </source>
</evidence>
<gene>
    <name evidence="5" type="ORF">HINF_LOCUS17444</name>
    <name evidence="2" type="ORF">HINF_LOCUS26115</name>
    <name evidence="3" type="ORF">HINF_LOCUS35272</name>
    <name evidence="6" type="ORF">HINF_LOCUS54656</name>
    <name evidence="7" type="ORF">HINF_LOCUS59132</name>
    <name evidence="4" type="ORF">HINF_LOCUS64108</name>
</gene>
<feature type="transmembrane region" description="Helical" evidence="1">
    <location>
        <begin position="82"/>
        <end position="107"/>
    </location>
</feature>
<sequence>MIFVQILSQTCTNSATNVTLQCGSSSCSNDMCVISLSSRYCNNNCMVGCKFTNAIDINSNDGLNTRTISYADVYYCPSYVSVIKGVIITIGVLTGVALVGTLIFYFVHYRKIKIERENDLFDKVTKELIE</sequence>
<accession>A0AA86Q7M0</accession>
<reference evidence="5 8" key="2">
    <citation type="submission" date="2024-07" db="EMBL/GenBank/DDBJ databases">
        <authorList>
            <person name="Akdeniz Z."/>
        </authorList>
    </citation>
    <scope>NUCLEOTIDE SEQUENCE [LARGE SCALE GENOMIC DNA]</scope>
</reference>
<organism evidence="3">
    <name type="scientific">Hexamita inflata</name>
    <dbReference type="NCBI Taxonomy" id="28002"/>
    <lineage>
        <taxon>Eukaryota</taxon>
        <taxon>Metamonada</taxon>
        <taxon>Diplomonadida</taxon>
        <taxon>Hexamitidae</taxon>
        <taxon>Hexamitinae</taxon>
        <taxon>Hexamita</taxon>
    </lineage>
</organism>
<evidence type="ECO:0000313" key="7">
    <source>
        <dbReference type="EMBL" id="CAL6078913.1"/>
    </source>
</evidence>
<evidence type="ECO:0000313" key="2">
    <source>
        <dbReference type="EMBL" id="CAI9938470.1"/>
    </source>
</evidence>
<comment type="caution">
    <text evidence="3">The sequence shown here is derived from an EMBL/GenBank/DDBJ whole genome shotgun (WGS) entry which is preliminary data.</text>
</comment>
<dbReference type="EMBL" id="CATOUU010001173">
    <property type="protein sequence ID" value="CAI9976463.1"/>
    <property type="molecule type" value="Genomic_DNA"/>
</dbReference>
<dbReference type="EMBL" id="CAXDID020000043">
    <property type="protein sequence ID" value="CAL6001438.1"/>
    <property type="molecule type" value="Genomic_DNA"/>
</dbReference>
<keyword evidence="1" id="KW-0812">Transmembrane</keyword>
<keyword evidence="8" id="KW-1185">Reference proteome</keyword>
<reference evidence="3" key="1">
    <citation type="submission" date="2023-06" db="EMBL/GenBank/DDBJ databases">
        <authorList>
            <person name="Kurt Z."/>
        </authorList>
    </citation>
    <scope>NUCLEOTIDE SEQUENCE</scope>
</reference>
<evidence type="ECO:0000313" key="4">
    <source>
        <dbReference type="EMBL" id="CAI9976463.1"/>
    </source>
</evidence>
<dbReference type="Proteomes" id="UP001642409">
    <property type="component" value="Unassembled WGS sequence"/>
</dbReference>
<protein>
    <submittedName>
        <fullName evidence="5">Hypothetical_protein</fullName>
    </submittedName>
</protein>
<keyword evidence="1" id="KW-0472">Membrane</keyword>
<dbReference type="AlphaFoldDB" id="A0AA86Q7M0"/>
<evidence type="ECO:0000313" key="3">
    <source>
        <dbReference type="EMBL" id="CAI9947627.1"/>
    </source>
</evidence>
<name>A0AA86Q7M0_9EUKA</name>
<evidence type="ECO:0000313" key="5">
    <source>
        <dbReference type="EMBL" id="CAL6001438.1"/>
    </source>
</evidence>
<dbReference type="EMBL" id="CAXDID020000337">
    <property type="protein sequence ID" value="CAL6078913.1"/>
    <property type="molecule type" value="Genomic_DNA"/>
</dbReference>
<evidence type="ECO:0000313" key="8">
    <source>
        <dbReference type="Proteomes" id="UP001642409"/>
    </source>
</evidence>